<name>A0AAW1Q6U3_9CHLO</name>
<organism evidence="1 2">
    <name type="scientific">[Myrmecia] bisecta</name>
    <dbReference type="NCBI Taxonomy" id="41462"/>
    <lineage>
        <taxon>Eukaryota</taxon>
        <taxon>Viridiplantae</taxon>
        <taxon>Chlorophyta</taxon>
        <taxon>core chlorophytes</taxon>
        <taxon>Trebouxiophyceae</taxon>
        <taxon>Trebouxiales</taxon>
        <taxon>Trebouxiaceae</taxon>
        <taxon>Myrmecia</taxon>
    </lineage>
</organism>
<evidence type="ECO:0000313" key="1">
    <source>
        <dbReference type="EMBL" id="KAK9817779.1"/>
    </source>
</evidence>
<gene>
    <name evidence="1" type="ORF">WJX72_002067</name>
</gene>
<sequence>MGGVTDFLKICAYTGIVFAGLKSTDKLFSWNESRRIEHKEEREIEAMAREERRKMTAHFKSAGQAGSTTSM</sequence>
<accession>A0AAW1Q6U3</accession>
<reference evidence="1 2" key="1">
    <citation type="journal article" date="2024" name="Nat. Commun.">
        <title>Phylogenomics reveals the evolutionary origins of lichenization in chlorophyte algae.</title>
        <authorList>
            <person name="Puginier C."/>
            <person name="Libourel C."/>
            <person name="Otte J."/>
            <person name="Skaloud P."/>
            <person name="Haon M."/>
            <person name="Grisel S."/>
            <person name="Petersen M."/>
            <person name="Berrin J.G."/>
            <person name="Delaux P.M."/>
            <person name="Dal Grande F."/>
            <person name="Keller J."/>
        </authorList>
    </citation>
    <scope>NUCLEOTIDE SEQUENCE [LARGE SCALE GENOMIC DNA]</scope>
    <source>
        <strain evidence="1 2">SAG 2043</strain>
    </source>
</reference>
<keyword evidence="2" id="KW-1185">Reference proteome</keyword>
<dbReference type="Proteomes" id="UP001489004">
    <property type="component" value="Unassembled WGS sequence"/>
</dbReference>
<dbReference type="AlphaFoldDB" id="A0AAW1Q6U3"/>
<dbReference type="EMBL" id="JALJOR010000004">
    <property type="protein sequence ID" value="KAK9817779.1"/>
    <property type="molecule type" value="Genomic_DNA"/>
</dbReference>
<evidence type="ECO:0000313" key="2">
    <source>
        <dbReference type="Proteomes" id="UP001489004"/>
    </source>
</evidence>
<protein>
    <submittedName>
        <fullName evidence="1">Uncharacterized protein</fullName>
    </submittedName>
</protein>
<proteinExistence type="predicted"/>
<comment type="caution">
    <text evidence="1">The sequence shown here is derived from an EMBL/GenBank/DDBJ whole genome shotgun (WGS) entry which is preliminary data.</text>
</comment>